<dbReference type="GO" id="GO:0016020">
    <property type="term" value="C:membrane"/>
    <property type="evidence" value="ECO:0007669"/>
    <property type="project" value="UniProtKB-SubCell"/>
</dbReference>
<dbReference type="Pfam" id="PF01697">
    <property type="entry name" value="Glyco_transf_92"/>
    <property type="match status" value="1"/>
</dbReference>
<dbReference type="SUPFAM" id="SSF53448">
    <property type="entry name" value="Nucleotide-diphospho-sugar transferases"/>
    <property type="match status" value="1"/>
</dbReference>
<reference evidence="8" key="1">
    <citation type="submission" date="2020-10" db="EMBL/GenBank/DDBJ databases">
        <authorList>
            <person name="Gilroy R."/>
        </authorList>
    </citation>
    <scope>NUCLEOTIDE SEQUENCE</scope>
    <source>
        <strain evidence="8">6276</strain>
    </source>
</reference>
<dbReference type="GO" id="GO:0005737">
    <property type="term" value="C:cytoplasm"/>
    <property type="evidence" value="ECO:0007669"/>
    <property type="project" value="TreeGrafter"/>
</dbReference>
<keyword evidence="2" id="KW-0328">Glycosyltransferase</keyword>
<dbReference type="Proteomes" id="UP000823928">
    <property type="component" value="Unassembled WGS sequence"/>
</dbReference>
<sequence length="360" mass="41629">MENSNNIQINNSVTLNSVNKQTGGGIFNILSPDWQSWCQKLKLSKTSIRFINFISPVLNFIFGGVACLYGKIKGNQMRRTYDYNLAVVAIAKNESEYIREWVVFHKIIGVSIIYLYDNNSADNMRDKISDFIESGFVVYEVIHGERRQCDAYNDALHKYGAKCKYMAFFDCDEFLMPKIKGVNITQLLDKYFKANGNIGGVGFNWCLFGSSGYIDKPDGLVSENYVWRAADDEKTDRGSDGKRINYEKEGNDIVKSIISPRLVKYFASPHFPIYRYGYYSVNQDLIPFKGAYSNIKKFGLIRFNHYFTKSKNEWIKRRAIGKADMGSNDKRNLEGFYKNDYHDIYDISMLEYKDEIIKLI</sequence>
<evidence type="ECO:0000256" key="5">
    <source>
        <dbReference type="ARBA" id="ARBA00022989"/>
    </source>
</evidence>
<feature type="transmembrane region" description="Helical" evidence="7">
    <location>
        <begin position="50"/>
        <end position="69"/>
    </location>
</feature>
<protein>
    <submittedName>
        <fullName evidence="8">Glycosyltransferase family 92 protein</fullName>
    </submittedName>
</protein>
<comment type="subcellular location">
    <subcellularLocation>
        <location evidence="1">Membrane</location>
        <topology evidence="1">Single-pass membrane protein</topology>
    </subcellularLocation>
</comment>
<evidence type="ECO:0000256" key="2">
    <source>
        <dbReference type="ARBA" id="ARBA00022676"/>
    </source>
</evidence>
<evidence type="ECO:0000313" key="9">
    <source>
        <dbReference type="Proteomes" id="UP000823928"/>
    </source>
</evidence>
<evidence type="ECO:0000256" key="7">
    <source>
        <dbReference type="SAM" id="Phobius"/>
    </source>
</evidence>
<keyword evidence="6 7" id="KW-0472">Membrane</keyword>
<dbReference type="EMBL" id="DVIU01000122">
    <property type="protein sequence ID" value="HIS36205.1"/>
    <property type="molecule type" value="Genomic_DNA"/>
</dbReference>
<gene>
    <name evidence="8" type="ORF">IAC10_06195</name>
</gene>
<accession>A0A9D1EYF1</accession>
<organism evidence="8 9">
    <name type="scientific">Candidatus Scatousia excrementigallinarum</name>
    <dbReference type="NCBI Taxonomy" id="2840935"/>
    <lineage>
        <taxon>Bacteria</taxon>
        <taxon>Candidatus Scatousia</taxon>
    </lineage>
</organism>
<evidence type="ECO:0000256" key="1">
    <source>
        <dbReference type="ARBA" id="ARBA00004167"/>
    </source>
</evidence>
<dbReference type="InterPro" id="IPR029044">
    <property type="entry name" value="Nucleotide-diphossugar_trans"/>
</dbReference>
<evidence type="ECO:0000256" key="3">
    <source>
        <dbReference type="ARBA" id="ARBA00022679"/>
    </source>
</evidence>
<evidence type="ECO:0000256" key="4">
    <source>
        <dbReference type="ARBA" id="ARBA00022692"/>
    </source>
</evidence>
<proteinExistence type="predicted"/>
<keyword evidence="3" id="KW-0808">Transferase</keyword>
<keyword evidence="5 7" id="KW-1133">Transmembrane helix</keyword>
<dbReference type="GO" id="GO:0016757">
    <property type="term" value="F:glycosyltransferase activity"/>
    <property type="evidence" value="ECO:0007669"/>
    <property type="project" value="UniProtKB-KW"/>
</dbReference>
<dbReference type="PANTHER" id="PTHR21461">
    <property type="entry name" value="GLYCOSYLTRANSFERASE FAMILY 92 PROTEIN"/>
    <property type="match status" value="1"/>
</dbReference>
<dbReference type="InterPro" id="IPR008166">
    <property type="entry name" value="Glyco_transf_92"/>
</dbReference>
<dbReference type="AlphaFoldDB" id="A0A9D1EYF1"/>
<comment type="caution">
    <text evidence="8">The sequence shown here is derived from an EMBL/GenBank/DDBJ whole genome shotgun (WGS) entry which is preliminary data.</text>
</comment>
<keyword evidence="4 7" id="KW-0812">Transmembrane</keyword>
<reference evidence="8" key="2">
    <citation type="journal article" date="2021" name="PeerJ">
        <title>Extensive microbial diversity within the chicken gut microbiome revealed by metagenomics and culture.</title>
        <authorList>
            <person name="Gilroy R."/>
            <person name="Ravi A."/>
            <person name="Getino M."/>
            <person name="Pursley I."/>
            <person name="Horton D.L."/>
            <person name="Alikhan N.F."/>
            <person name="Baker D."/>
            <person name="Gharbi K."/>
            <person name="Hall N."/>
            <person name="Watson M."/>
            <person name="Adriaenssens E.M."/>
            <person name="Foster-Nyarko E."/>
            <person name="Jarju S."/>
            <person name="Secka A."/>
            <person name="Antonio M."/>
            <person name="Oren A."/>
            <person name="Chaudhuri R.R."/>
            <person name="La Ragione R."/>
            <person name="Hildebrand F."/>
            <person name="Pallen M.J."/>
        </authorList>
    </citation>
    <scope>NUCLEOTIDE SEQUENCE</scope>
    <source>
        <strain evidence="8">6276</strain>
    </source>
</reference>
<evidence type="ECO:0000256" key="6">
    <source>
        <dbReference type="ARBA" id="ARBA00023136"/>
    </source>
</evidence>
<dbReference type="PANTHER" id="PTHR21461:SF69">
    <property type="entry name" value="GLYCOSYLTRANSFERASE FAMILY 92 PROTEIN"/>
    <property type="match status" value="1"/>
</dbReference>
<evidence type="ECO:0000313" key="8">
    <source>
        <dbReference type="EMBL" id="HIS36205.1"/>
    </source>
</evidence>
<name>A0A9D1EYF1_9BACT</name>